<dbReference type="EMBL" id="CAJVPM010004532">
    <property type="protein sequence ID" value="CAG8514293.1"/>
    <property type="molecule type" value="Genomic_DNA"/>
</dbReference>
<reference evidence="1" key="1">
    <citation type="submission" date="2021-06" db="EMBL/GenBank/DDBJ databases">
        <authorList>
            <person name="Kallberg Y."/>
            <person name="Tangrot J."/>
            <person name="Rosling A."/>
        </authorList>
    </citation>
    <scope>NUCLEOTIDE SEQUENCE</scope>
    <source>
        <strain evidence="1">AU212A</strain>
    </source>
</reference>
<evidence type="ECO:0000313" key="1">
    <source>
        <dbReference type="EMBL" id="CAG8514293.1"/>
    </source>
</evidence>
<keyword evidence="2" id="KW-1185">Reference proteome</keyword>
<organism evidence="1 2">
    <name type="scientific">Scutellospora calospora</name>
    <dbReference type="NCBI Taxonomy" id="85575"/>
    <lineage>
        <taxon>Eukaryota</taxon>
        <taxon>Fungi</taxon>
        <taxon>Fungi incertae sedis</taxon>
        <taxon>Mucoromycota</taxon>
        <taxon>Glomeromycotina</taxon>
        <taxon>Glomeromycetes</taxon>
        <taxon>Diversisporales</taxon>
        <taxon>Gigasporaceae</taxon>
        <taxon>Scutellospora</taxon>
    </lineage>
</organism>
<evidence type="ECO:0000313" key="2">
    <source>
        <dbReference type="Proteomes" id="UP000789860"/>
    </source>
</evidence>
<gene>
    <name evidence="1" type="ORF">SCALOS_LOCUS3792</name>
</gene>
<comment type="caution">
    <text evidence="1">The sequence shown here is derived from an EMBL/GenBank/DDBJ whole genome shotgun (WGS) entry which is preliminary data.</text>
</comment>
<name>A0ACA9L9C8_9GLOM</name>
<protein>
    <submittedName>
        <fullName evidence="1">8731_t:CDS:1</fullName>
    </submittedName>
</protein>
<accession>A0ACA9L9C8</accession>
<proteinExistence type="predicted"/>
<dbReference type="Proteomes" id="UP000789860">
    <property type="component" value="Unassembled WGS sequence"/>
</dbReference>
<sequence length="174" mass="20703">MVEKKKYLFIHNAATSYYCNQCRERFKCKKTESKKDKSDREDYYKKFGVPLYDLCNACHWRCKNKKCSNCCNLNKCNDVICDYCKNNKIKCERSLPTSQIAFDKIKDKISFISWQYEPNETEPYSRRLVALRSGDLKKDKSHSASQDLKFFSFVETDFSFNREISIKAKIFKTF</sequence>